<name>A0ABS6YCI3_9BACT</name>
<organism evidence="2 3">
    <name type="scientific">Hoylesella nanceiensis</name>
    <dbReference type="NCBI Taxonomy" id="425941"/>
    <lineage>
        <taxon>Bacteria</taxon>
        <taxon>Pseudomonadati</taxon>
        <taxon>Bacteroidota</taxon>
        <taxon>Bacteroidia</taxon>
        <taxon>Bacteroidales</taxon>
        <taxon>Prevotellaceae</taxon>
        <taxon>Hoylesella</taxon>
    </lineage>
</organism>
<feature type="signal peptide" evidence="1">
    <location>
        <begin position="1"/>
        <end position="22"/>
    </location>
</feature>
<dbReference type="Proteomes" id="UP000788426">
    <property type="component" value="Unassembled WGS sequence"/>
</dbReference>
<sequence>MFKIKYLLAFVLVALMASSCVTDDSTTASGNSSRISLETALAKTYTLNRWDTLKIAPQVQQTNTAKDLSYEWEVNHKVVATTKDLNYVCSEFGKYPCRLKVSNGDDIQYYEFSLDVLYSYVEGLYILAQHQGKTIVSYLPDSVQGKSFSLDVLEKNNPGVDFSGEPKAIDNTIARDNVTPLIYVAAGSPSSLYEINANLMTISRTNKAQGDISYVAKSKLSYPKSELLVVDKKLYRLTLSDTTFVNLTTKIESSLGHSVEFADRTVTWKQEDLSYIHGYVAFDNANGSLIGQNVQSTKVPTELLAGTFTGEKLVGMGSVDKERTIAIVTYNPTSSKFTFYHIHPGFYTTNKRLVSIPASVKYKGEMSSATGIQTGSIVRTASTKNLMYYTNGNKLYAYNVLSDGNFPTSALTTFGGSSETIVDLYINSSESKLYVATNDAGATLQGSIYCYDLNNRKLLWEKKNITGKIKGITYRE</sequence>
<gene>
    <name evidence="2" type="ORF">KZO38_05800</name>
</gene>
<evidence type="ECO:0000313" key="2">
    <source>
        <dbReference type="EMBL" id="MBW4769274.1"/>
    </source>
</evidence>
<dbReference type="EMBL" id="JAHXCT010000003">
    <property type="protein sequence ID" value="MBW4769274.1"/>
    <property type="molecule type" value="Genomic_DNA"/>
</dbReference>
<dbReference type="PROSITE" id="PS51257">
    <property type="entry name" value="PROKAR_LIPOPROTEIN"/>
    <property type="match status" value="1"/>
</dbReference>
<keyword evidence="3" id="KW-1185">Reference proteome</keyword>
<evidence type="ECO:0000256" key="1">
    <source>
        <dbReference type="SAM" id="SignalP"/>
    </source>
</evidence>
<protein>
    <recommendedName>
        <fullName evidence="4">Bacteroidetes PKD-like domain-containing protein</fullName>
    </recommendedName>
</protein>
<accession>A0ABS6YCI3</accession>
<keyword evidence="1" id="KW-0732">Signal</keyword>
<reference evidence="2 3" key="1">
    <citation type="submission" date="2021-07" db="EMBL/GenBank/DDBJ databases">
        <title>Genomic diversity and antimicrobial resistance of Prevotella spp. isolated from chronic lung disease airways.</title>
        <authorList>
            <person name="Webb K.A."/>
            <person name="Olagoke O.S."/>
            <person name="Baird T."/>
            <person name="Neill J."/>
            <person name="Pham A."/>
            <person name="Wells T.J."/>
            <person name="Ramsay K.A."/>
            <person name="Bell S.C."/>
            <person name="Sarovich D.S."/>
            <person name="Price E.P."/>
        </authorList>
    </citation>
    <scope>NUCLEOTIDE SEQUENCE [LARGE SCALE GENOMIC DNA]</scope>
    <source>
        <strain evidence="2 3">SCHI0011.S.12</strain>
    </source>
</reference>
<dbReference type="RefSeq" id="WP_219481058.1">
    <property type="nucleotide sequence ID" value="NZ_CAURQY010000007.1"/>
</dbReference>
<proteinExistence type="predicted"/>
<dbReference type="Pfam" id="PF16407">
    <property type="entry name" value="PKD_2"/>
    <property type="match status" value="1"/>
</dbReference>
<comment type="caution">
    <text evidence="2">The sequence shown here is derived from an EMBL/GenBank/DDBJ whole genome shotgun (WGS) entry which is preliminary data.</text>
</comment>
<dbReference type="InterPro" id="IPR032183">
    <property type="entry name" value="PKD-like"/>
</dbReference>
<feature type="chain" id="PRO_5046115888" description="Bacteroidetes PKD-like domain-containing protein" evidence="1">
    <location>
        <begin position="23"/>
        <end position="476"/>
    </location>
</feature>
<evidence type="ECO:0000313" key="3">
    <source>
        <dbReference type="Proteomes" id="UP000788426"/>
    </source>
</evidence>
<evidence type="ECO:0008006" key="4">
    <source>
        <dbReference type="Google" id="ProtNLM"/>
    </source>
</evidence>